<evidence type="ECO:0000259" key="1">
    <source>
        <dbReference type="Pfam" id="PF18862"/>
    </source>
</evidence>
<sequence>MRRRILGLLDYGNYRQKVTLIDTINGNRRLYRPNIILIGGHFETDEETVFESVIVRLRDAAPWVDRKAITVDDDRPVGGVERRDIACRLDVPERSHARFSRGEIDLAFHWSRHDVELERFAVEYWPEFTIEYDERASLDEIIEDAGNLQSLSSLCVDRSDVFISLRLYRSDHPVTNLNGSPFEGTRRPIEFKAHARTRAAVQCKANRRSQGCRPLGRLRWRYGDRDLARPSAWRYSYRRFTVDYAGAKCLRRE</sequence>
<gene>
    <name evidence="2" type="ORF">CLV67_105256</name>
</gene>
<dbReference type="EMBL" id="PVMZ01000005">
    <property type="protein sequence ID" value="PRX22079.1"/>
    <property type="molecule type" value="Genomic_DNA"/>
</dbReference>
<comment type="caution">
    <text evidence="2">The sequence shown here is derived from an EMBL/GenBank/DDBJ whole genome shotgun (WGS) entry which is preliminary data.</text>
</comment>
<feature type="domain" description="ApeA N-terminal" evidence="1">
    <location>
        <begin position="6"/>
        <end position="172"/>
    </location>
</feature>
<protein>
    <recommendedName>
        <fullName evidence="1">ApeA N-terminal domain-containing protein</fullName>
    </recommendedName>
</protein>
<dbReference type="InterPro" id="IPR041223">
    <property type="entry name" value="ApeA_NTD"/>
</dbReference>
<organism evidence="2 3">
    <name type="scientific">Actinoplanes italicus</name>
    <dbReference type="NCBI Taxonomy" id="113567"/>
    <lineage>
        <taxon>Bacteria</taxon>
        <taxon>Bacillati</taxon>
        <taxon>Actinomycetota</taxon>
        <taxon>Actinomycetes</taxon>
        <taxon>Micromonosporales</taxon>
        <taxon>Micromonosporaceae</taxon>
        <taxon>Actinoplanes</taxon>
    </lineage>
</organism>
<proteinExistence type="predicted"/>
<keyword evidence="3" id="KW-1185">Reference proteome</keyword>
<dbReference type="Pfam" id="PF18862">
    <property type="entry name" value="ApeA_NTD1"/>
    <property type="match status" value="1"/>
</dbReference>
<evidence type="ECO:0000313" key="2">
    <source>
        <dbReference type="EMBL" id="PRX22079.1"/>
    </source>
</evidence>
<dbReference type="RefSeq" id="WP_170153872.1">
    <property type="nucleotide sequence ID" value="NZ_BOMO01000034.1"/>
</dbReference>
<accession>A0A2T0KFF2</accession>
<reference evidence="2 3" key="1">
    <citation type="submission" date="2018-03" db="EMBL/GenBank/DDBJ databases">
        <title>Genomic Encyclopedia of Archaeal and Bacterial Type Strains, Phase II (KMG-II): from individual species to whole genera.</title>
        <authorList>
            <person name="Goeker M."/>
        </authorList>
    </citation>
    <scope>NUCLEOTIDE SEQUENCE [LARGE SCALE GENOMIC DNA]</scope>
    <source>
        <strain evidence="2 3">DSM 43146</strain>
    </source>
</reference>
<name>A0A2T0KFF2_9ACTN</name>
<dbReference type="Proteomes" id="UP000239415">
    <property type="component" value="Unassembled WGS sequence"/>
</dbReference>
<evidence type="ECO:0000313" key="3">
    <source>
        <dbReference type="Proteomes" id="UP000239415"/>
    </source>
</evidence>
<dbReference type="AlphaFoldDB" id="A0A2T0KFF2"/>